<reference evidence="2 3" key="1">
    <citation type="submission" date="2016-10" db="EMBL/GenBank/DDBJ databases">
        <authorList>
            <person name="de Groot N.N."/>
        </authorList>
    </citation>
    <scope>NUCLEOTIDE SEQUENCE [LARGE SCALE GENOMIC DNA]</scope>
    <source>
        <strain evidence="2 3">Nm22</strain>
    </source>
</reference>
<dbReference type="STRING" id="917.SAMN05216326_10247"/>
<dbReference type="AlphaFoldDB" id="A0A1H8FKI9"/>
<dbReference type="Pfam" id="PF00550">
    <property type="entry name" value="PP-binding"/>
    <property type="match status" value="1"/>
</dbReference>
<dbReference type="EMBL" id="FOCP01000013">
    <property type="protein sequence ID" value="SEN31687.1"/>
    <property type="molecule type" value="Genomic_DNA"/>
</dbReference>
<dbReference type="OrthoDB" id="8527261at2"/>
<dbReference type="Gene3D" id="1.10.1200.10">
    <property type="entry name" value="ACP-like"/>
    <property type="match status" value="1"/>
</dbReference>
<protein>
    <submittedName>
        <fullName evidence="2">Acyl carrier protein</fullName>
    </submittedName>
</protein>
<evidence type="ECO:0000313" key="2">
    <source>
        <dbReference type="EMBL" id="SEN31687.1"/>
    </source>
</evidence>
<dbReference type="InterPro" id="IPR009081">
    <property type="entry name" value="PP-bd_ACP"/>
</dbReference>
<evidence type="ECO:0000313" key="3">
    <source>
        <dbReference type="Proteomes" id="UP000199459"/>
    </source>
</evidence>
<gene>
    <name evidence="2" type="ORF">SAMN05216325_11363</name>
</gene>
<dbReference type="PROSITE" id="PS50075">
    <property type="entry name" value="CARRIER"/>
    <property type="match status" value="1"/>
</dbReference>
<evidence type="ECO:0000259" key="1">
    <source>
        <dbReference type="PROSITE" id="PS50075"/>
    </source>
</evidence>
<accession>A0A1H8FKI9</accession>
<organism evidence="2 3">
    <name type="scientific">Nitrosomonas marina</name>
    <dbReference type="NCBI Taxonomy" id="917"/>
    <lineage>
        <taxon>Bacteria</taxon>
        <taxon>Pseudomonadati</taxon>
        <taxon>Pseudomonadota</taxon>
        <taxon>Betaproteobacteria</taxon>
        <taxon>Nitrosomonadales</taxon>
        <taxon>Nitrosomonadaceae</taxon>
        <taxon>Nitrosomonas</taxon>
    </lineage>
</organism>
<dbReference type="RefSeq" id="WP_090632457.1">
    <property type="nucleotide sequence ID" value="NZ_FOCP01000013.1"/>
</dbReference>
<feature type="domain" description="Carrier" evidence="1">
    <location>
        <begin position="1"/>
        <end position="81"/>
    </location>
</feature>
<sequence>MKLENEIINIVRDVLVLGDRADDFNASTALMGDIPEFDSMSVVAIITALEDEYGCVFEDDEITAEVFKTIGSLTQLVESKL</sequence>
<dbReference type="Proteomes" id="UP000199459">
    <property type="component" value="Unassembled WGS sequence"/>
</dbReference>
<dbReference type="InterPro" id="IPR036736">
    <property type="entry name" value="ACP-like_sf"/>
</dbReference>
<name>A0A1H8FKI9_9PROT</name>
<dbReference type="SUPFAM" id="SSF47336">
    <property type="entry name" value="ACP-like"/>
    <property type="match status" value="1"/>
</dbReference>
<proteinExistence type="predicted"/>